<name>A0A2W5FKG6_9HYPH</name>
<keyword evidence="2" id="KW-0812">Transmembrane</keyword>
<organism evidence="2 3">
    <name type="scientific">Agrobacterium fabrum</name>
    <dbReference type="NCBI Taxonomy" id="1176649"/>
    <lineage>
        <taxon>Bacteria</taxon>
        <taxon>Pseudomonadati</taxon>
        <taxon>Pseudomonadota</taxon>
        <taxon>Alphaproteobacteria</taxon>
        <taxon>Hyphomicrobiales</taxon>
        <taxon>Rhizobiaceae</taxon>
        <taxon>Rhizobium/Agrobacterium group</taxon>
        <taxon>Agrobacterium</taxon>
        <taxon>Agrobacterium tumefaciens complex</taxon>
    </lineage>
</organism>
<evidence type="ECO:0000313" key="2">
    <source>
        <dbReference type="EMBL" id="PZP54290.1"/>
    </source>
</evidence>
<gene>
    <name evidence="2" type="ORF">DI595_00795</name>
</gene>
<evidence type="ECO:0000313" key="3">
    <source>
        <dbReference type="Proteomes" id="UP000249769"/>
    </source>
</evidence>
<comment type="caution">
    <text evidence="2">The sequence shown here is derived from an EMBL/GenBank/DDBJ whole genome shotgun (WGS) entry which is preliminary data.</text>
</comment>
<feature type="compositionally biased region" description="Polar residues" evidence="1">
    <location>
        <begin position="77"/>
        <end position="99"/>
    </location>
</feature>
<dbReference type="EMBL" id="QFOL01000002">
    <property type="protein sequence ID" value="PZP54290.1"/>
    <property type="molecule type" value="Genomic_DNA"/>
</dbReference>
<proteinExistence type="predicted"/>
<sequence length="226" mass="23888">MFNSQAPKPDDLPTSAQLVKSTIISVVAAGAILVTVVLPSEYAIDPTGIGSALGLKEMGEIKTQLAEEAEMDRQATENRTGTSAPANGQPGQPTTTPVEGSNLLNKIIREFGISAAYAQQATRQDEMSITLQPGEGAEVKLVMEKGATANFAWSTPSGSKINYDIHGDGGGENISYEKGRGVSEHSGAIEAAFTGNHGWFWRNRGSSPVTVTVKVNGSYSDIKRMM</sequence>
<keyword evidence="2" id="KW-0472">Membrane</keyword>
<evidence type="ECO:0000256" key="1">
    <source>
        <dbReference type="SAM" id="MobiDB-lite"/>
    </source>
</evidence>
<accession>A0A2W5FKG6</accession>
<protein>
    <submittedName>
        <fullName evidence="2">Transmembrane anchor protein</fullName>
    </submittedName>
</protein>
<reference evidence="2 3" key="1">
    <citation type="submission" date="2017-08" db="EMBL/GenBank/DDBJ databases">
        <title>Infants hospitalized years apart are colonized by the same room-sourced microbial strains.</title>
        <authorList>
            <person name="Brooks B."/>
            <person name="Olm M.R."/>
            <person name="Firek B.A."/>
            <person name="Baker R."/>
            <person name="Thomas B.C."/>
            <person name="Morowitz M.J."/>
            <person name="Banfield J.F."/>
        </authorList>
    </citation>
    <scope>NUCLEOTIDE SEQUENCE [LARGE SCALE GENOMIC DNA]</scope>
    <source>
        <strain evidence="2">S2_009_000_R2_73</strain>
    </source>
</reference>
<dbReference type="AlphaFoldDB" id="A0A2W5FKG6"/>
<dbReference type="Proteomes" id="UP000249769">
    <property type="component" value="Unassembled WGS sequence"/>
</dbReference>
<feature type="region of interest" description="Disordered" evidence="1">
    <location>
        <begin position="69"/>
        <end position="99"/>
    </location>
</feature>